<organism evidence="1 2">
    <name type="scientific">Microbacterium thalassium</name>
    <dbReference type="NCBI Taxonomy" id="362649"/>
    <lineage>
        <taxon>Bacteria</taxon>
        <taxon>Bacillati</taxon>
        <taxon>Actinomycetota</taxon>
        <taxon>Actinomycetes</taxon>
        <taxon>Micrococcales</taxon>
        <taxon>Microbacteriaceae</taxon>
        <taxon>Microbacterium</taxon>
    </lineage>
</organism>
<dbReference type="SUPFAM" id="SSF48371">
    <property type="entry name" value="ARM repeat"/>
    <property type="match status" value="1"/>
</dbReference>
<evidence type="ECO:0000313" key="1">
    <source>
        <dbReference type="EMBL" id="MBB6390373.1"/>
    </source>
</evidence>
<proteinExistence type="predicted"/>
<gene>
    <name evidence="1" type="ORF">HD594_000686</name>
</gene>
<dbReference type="Proteomes" id="UP000537775">
    <property type="component" value="Unassembled WGS sequence"/>
</dbReference>
<dbReference type="RefSeq" id="WP_246413843.1">
    <property type="nucleotide sequence ID" value="NZ_BAAAJR010000003.1"/>
</dbReference>
<reference evidence="1 2" key="1">
    <citation type="submission" date="2020-08" db="EMBL/GenBank/DDBJ databases">
        <title>Sequencing the genomes of 1000 actinobacteria strains.</title>
        <authorList>
            <person name="Klenk H.-P."/>
        </authorList>
    </citation>
    <scope>NUCLEOTIDE SEQUENCE [LARGE SCALE GENOMIC DNA]</scope>
    <source>
        <strain evidence="1 2">DSM 12511</strain>
    </source>
</reference>
<dbReference type="AlphaFoldDB" id="A0A7X0FMR9"/>
<dbReference type="Gene3D" id="1.25.10.10">
    <property type="entry name" value="Leucine-rich Repeat Variant"/>
    <property type="match status" value="1"/>
</dbReference>
<comment type="caution">
    <text evidence="1">The sequence shown here is derived from an EMBL/GenBank/DDBJ whole genome shotgun (WGS) entry which is preliminary data.</text>
</comment>
<name>A0A7X0FMR9_9MICO</name>
<keyword evidence="2" id="KW-1185">Reference proteome</keyword>
<evidence type="ECO:0000313" key="2">
    <source>
        <dbReference type="Proteomes" id="UP000537775"/>
    </source>
</evidence>
<dbReference type="InterPro" id="IPR016024">
    <property type="entry name" value="ARM-type_fold"/>
</dbReference>
<sequence length="227" mass="23782">MTTTTMTPNAASPSDRLRAALAHDASSARLQAALAAGTAPDAAYVEALIARCAVEPDFFVRDMLTWALLRHPAEATVTRLLDEARSQTAQARSQALHTLSKIGDPRGWAAISAGALADPDDVVAATAWRAAVRLVPSGGESALAADLAEHFGRGDRDLQLSLSRALVDLGEPADAAIDAGAVHADPRIRAHAIATRRLREDPDTAFDAAIADAKRFVALANAPTPRD</sequence>
<dbReference type="InterPro" id="IPR011989">
    <property type="entry name" value="ARM-like"/>
</dbReference>
<protein>
    <submittedName>
        <fullName evidence="1">HEAT repeat protein</fullName>
    </submittedName>
</protein>
<dbReference type="EMBL" id="JACHML010000001">
    <property type="protein sequence ID" value="MBB6390373.1"/>
    <property type="molecule type" value="Genomic_DNA"/>
</dbReference>
<accession>A0A7X0FMR9</accession>